<name>A0ACB6RYH5_9PLEO</name>
<sequence length="359" mass="40242">MDFLSTSLAAAGLNAKTRVIYGSFTTLYSLGASPWKTQSGAIAFHMILHDIVQEIHKLDEWSAFRDINSQFLANVDPTDVFSNTYTLKKSDLYLKIAKPMQPALAVRAQGTNSLGESKKLGYVIKAGSTWLVESVKAILWELEIEHTEHSDENVIVCCLNRDRDGLACSEGDLIGFWKVQFRNICGVKISNVKRSTRKPPPAYRARSLMDFDPSVDTVESRDTVKEMLELAEARSNSVAPIDDKTSVQFDLRSWKPWVSLMLSASRFGSPSERVQMVIIISDFGCSLHALRSRPFGGRYGRIRRVLAETLACAPHMQIHIPSLPGDHRIYFQPHLKRAVAGIGCYPLLFFTAAPQHRQR</sequence>
<organism evidence="1 2">
    <name type="scientific">Macroventuria anomochaeta</name>
    <dbReference type="NCBI Taxonomy" id="301207"/>
    <lineage>
        <taxon>Eukaryota</taxon>
        <taxon>Fungi</taxon>
        <taxon>Dikarya</taxon>
        <taxon>Ascomycota</taxon>
        <taxon>Pezizomycotina</taxon>
        <taxon>Dothideomycetes</taxon>
        <taxon>Pleosporomycetidae</taxon>
        <taxon>Pleosporales</taxon>
        <taxon>Pleosporineae</taxon>
        <taxon>Didymellaceae</taxon>
        <taxon>Macroventuria</taxon>
    </lineage>
</organism>
<dbReference type="Proteomes" id="UP000799754">
    <property type="component" value="Unassembled WGS sequence"/>
</dbReference>
<keyword evidence="2" id="KW-1185">Reference proteome</keyword>
<dbReference type="EMBL" id="MU006719">
    <property type="protein sequence ID" value="KAF2626773.1"/>
    <property type="molecule type" value="Genomic_DNA"/>
</dbReference>
<evidence type="ECO:0000313" key="1">
    <source>
        <dbReference type="EMBL" id="KAF2626773.1"/>
    </source>
</evidence>
<protein>
    <submittedName>
        <fullName evidence="1">Uncharacterized protein</fullName>
    </submittedName>
</protein>
<accession>A0ACB6RYH5</accession>
<proteinExistence type="predicted"/>
<reference evidence="1" key="1">
    <citation type="journal article" date="2020" name="Stud. Mycol.">
        <title>101 Dothideomycetes genomes: a test case for predicting lifestyles and emergence of pathogens.</title>
        <authorList>
            <person name="Haridas S."/>
            <person name="Albert R."/>
            <person name="Binder M."/>
            <person name="Bloem J."/>
            <person name="Labutti K."/>
            <person name="Salamov A."/>
            <person name="Andreopoulos B."/>
            <person name="Baker S."/>
            <person name="Barry K."/>
            <person name="Bills G."/>
            <person name="Bluhm B."/>
            <person name="Cannon C."/>
            <person name="Castanera R."/>
            <person name="Culley D."/>
            <person name="Daum C."/>
            <person name="Ezra D."/>
            <person name="Gonzalez J."/>
            <person name="Henrissat B."/>
            <person name="Kuo A."/>
            <person name="Liang C."/>
            <person name="Lipzen A."/>
            <person name="Lutzoni F."/>
            <person name="Magnuson J."/>
            <person name="Mondo S."/>
            <person name="Nolan M."/>
            <person name="Ohm R."/>
            <person name="Pangilinan J."/>
            <person name="Park H.-J."/>
            <person name="Ramirez L."/>
            <person name="Alfaro M."/>
            <person name="Sun H."/>
            <person name="Tritt A."/>
            <person name="Yoshinaga Y."/>
            <person name="Zwiers L.-H."/>
            <person name="Turgeon B."/>
            <person name="Goodwin S."/>
            <person name="Spatafora J."/>
            <person name="Crous P."/>
            <person name="Grigoriev I."/>
        </authorList>
    </citation>
    <scope>NUCLEOTIDE SEQUENCE</scope>
    <source>
        <strain evidence="1">CBS 525.71</strain>
    </source>
</reference>
<comment type="caution">
    <text evidence="1">The sequence shown here is derived from an EMBL/GenBank/DDBJ whole genome shotgun (WGS) entry which is preliminary data.</text>
</comment>
<evidence type="ECO:0000313" key="2">
    <source>
        <dbReference type="Proteomes" id="UP000799754"/>
    </source>
</evidence>
<gene>
    <name evidence="1" type="ORF">BU25DRAFT_422126</name>
</gene>